<name>A0A6J5MVU4_9CAUD</name>
<gene>
    <name evidence="2" type="ORF">UFOVP1081_55</name>
    <name evidence="3" type="ORF">UFOVP1433_55</name>
    <name evidence="1" type="ORF">UFOVP553_55</name>
</gene>
<dbReference type="EMBL" id="LR796529">
    <property type="protein sequence ID" value="CAB4149977.1"/>
    <property type="molecule type" value="Genomic_DNA"/>
</dbReference>
<sequence length="66" mass="7485">MRLGDDLYDVCAVRDLRYAQKLVTPEIVKMNLPLAIALRMIAEYRALNPTVEFLLSVIHPSEDPDA</sequence>
<evidence type="ECO:0000313" key="2">
    <source>
        <dbReference type="EMBL" id="CAB4183375.1"/>
    </source>
</evidence>
<dbReference type="EMBL" id="LR797392">
    <property type="protein sequence ID" value="CAB4213085.1"/>
    <property type="molecule type" value="Genomic_DNA"/>
</dbReference>
<proteinExistence type="predicted"/>
<accession>A0A6J5MVU4</accession>
<protein>
    <submittedName>
        <fullName evidence="1">Uncharacterized protein</fullName>
    </submittedName>
</protein>
<evidence type="ECO:0000313" key="1">
    <source>
        <dbReference type="EMBL" id="CAB4149977.1"/>
    </source>
</evidence>
<reference evidence="1" key="1">
    <citation type="submission" date="2020-04" db="EMBL/GenBank/DDBJ databases">
        <authorList>
            <person name="Chiriac C."/>
            <person name="Salcher M."/>
            <person name="Ghai R."/>
            <person name="Kavagutti S V."/>
        </authorList>
    </citation>
    <scope>NUCLEOTIDE SEQUENCE</scope>
</reference>
<organism evidence="1">
    <name type="scientific">uncultured Caudovirales phage</name>
    <dbReference type="NCBI Taxonomy" id="2100421"/>
    <lineage>
        <taxon>Viruses</taxon>
        <taxon>Duplodnaviria</taxon>
        <taxon>Heunggongvirae</taxon>
        <taxon>Uroviricota</taxon>
        <taxon>Caudoviricetes</taxon>
        <taxon>Peduoviridae</taxon>
        <taxon>Maltschvirus</taxon>
        <taxon>Maltschvirus maltsch</taxon>
    </lineage>
</organism>
<evidence type="ECO:0000313" key="3">
    <source>
        <dbReference type="EMBL" id="CAB4213085.1"/>
    </source>
</evidence>
<dbReference type="EMBL" id="LR797038">
    <property type="protein sequence ID" value="CAB4183375.1"/>
    <property type="molecule type" value="Genomic_DNA"/>
</dbReference>